<dbReference type="AlphaFoldDB" id="A6JGX2"/>
<protein>
    <submittedName>
        <fullName evidence="2">RCG20344</fullName>
    </submittedName>
</protein>
<evidence type="ECO:0000313" key="3">
    <source>
        <dbReference type="Proteomes" id="UP000234681"/>
    </source>
</evidence>
<evidence type="ECO:0000313" key="2">
    <source>
        <dbReference type="EMBL" id="EDL94978.1"/>
    </source>
</evidence>
<evidence type="ECO:0000256" key="1">
    <source>
        <dbReference type="SAM" id="SignalP"/>
    </source>
</evidence>
<feature type="signal peptide" evidence="1">
    <location>
        <begin position="1"/>
        <end position="21"/>
    </location>
</feature>
<keyword evidence="1" id="KW-0732">Signal</keyword>
<feature type="chain" id="PRO_5039929151" evidence="1">
    <location>
        <begin position="22"/>
        <end position="64"/>
    </location>
</feature>
<proteinExistence type="predicted"/>
<dbReference type="EMBL" id="CH473985">
    <property type="protein sequence ID" value="EDL94978.1"/>
    <property type="molecule type" value="Genomic_DNA"/>
</dbReference>
<dbReference type="Proteomes" id="UP000234681">
    <property type="component" value="Chromosome 13"/>
</dbReference>
<organism evidence="2 3">
    <name type="scientific">Rattus norvegicus</name>
    <name type="common">Rat</name>
    <dbReference type="NCBI Taxonomy" id="10116"/>
    <lineage>
        <taxon>Eukaryota</taxon>
        <taxon>Metazoa</taxon>
        <taxon>Chordata</taxon>
        <taxon>Craniata</taxon>
        <taxon>Vertebrata</taxon>
        <taxon>Euteleostomi</taxon>
        <taxon>Mammalia</taxon>
        <taxon>Eutheria</taxon>
        <taxon>Euarchontoglires</taxon>
        <taxon>Glires</taxon>
        <taxon>Rodentia</taxon>
        <taxon>Myomorpha</taxon>
        <taxon>Muroidea</taxon>
        <taxon>Muridae</taxon>
        <taxon>Murinae</taxon>
        <taxon>Rattus</taxon>
    </lineage>
</organism>
<accession>A6JGX2</accession>
<name>A6JGX2_RAT</name>
<reference evidence="3" key="1">
    <citation type="submission" date="2005-09" db="EMBL/GenBank/DDBJ databases">
        <authorList>
            <person name="Mural R.J."/>
            <person name="Li P.W."/>
            <person name="Adams M.D."/>
            <person name="Amanatides P.G."/>
            <person name="Baden-Tillson H."/>
            <person name="Barnstead M."/>
            <person name="Chin S.H."/>
            <person name="Dew I."/>
            <person name="Evans C.A."/>
            <person name="Ferriera S."/>
            <person name="Flanigan M."/>
            <person name="Fosler C."/>
            <person name="Glodek A."/>
            <person name="Gu Z."/>
            <person name="Holt R.A."/>
            <person name="Jennings D."/>
            <person name="Kraft C.L."/>
            <person name="Lu F."/>
            <person name="Nguyen T."/>
            <person name="Nusskern D.R."/>
            <person name="Pfannkoch C.M."/>
            <person name="Sitter C."/>
            <person name="Sutton G.G."/>
            <person name="Venter J.C."/>
            <person name="Wang Z."/>
            <person name="Woodage T."/>
            <person name="Zheng X.H."/>
            <person name="Zhong F."/>
        </authorList>
    </citation>
    <scope>NUCLEOTIDE SEQUENCE [LARGE SCALE GENOMIC DNA]</scope>
    <source>
        <strain>BN</strain>
        <strain evidence="3">Sprague-Dawley</strain>
    </source>
</reference>
<gene>
    <name evidence="2" type="ORF">rCG_20344</name>
</gene>
<sequence>MKMAEVKAWLFLPACLQSLLASPLPCCYHGSQHPSLNSDRRLSCFPIRLPRDTLGPWLSRRPAL</sequence>